<proteinExistence type="inferred from homology"/>
<sequence length="2024" mass="214343">MSGFGGFGGGFGSNNQNQNQSTGFGGFGSTANNNTSTGFGSTNNNAGFGSGNTSGAGFGSNTATGGFGSGGFGNNQTTSTTGFGATKPAFGAGNTTSSGGIFGGNTSTSGGFGGFGNNSGSGFGATGTTGSGLFGAQKPGGGFGASSTSGTGFGGGATSTGGFGTANNTSGTGFGAGTSFGGGLQPQNEGTAKVPFTAHTDKDGQTTAQYQTITMMAPYQNFSLEELRLADYQQGRRYGNANGQAGAFGQSTGFGGFGTSNTPNTGFGANQNQTTSGSVFGGNNNTQNNTSGFGGGLFGASKPATGGLFGASTTTSAGATGSVFGTSNNASTGFGGGGFGGTSSGGGFGTNNSTSGGGLFGQQNQTQNKPAFGGGFGASGTSGFGQNNTTSSGGGLFGQTSNTATAFGGNNNQTNTSTGFGGFGQQNQQNQNQQQGSGLFGGSFGGNNNQQKPGGLFGGGSTTTTGGGLFGQQPNQQQSNPFGAATNNQQQTGGGLFGQNKTGATGGGLFGASTTNNNPSGGGGLFGGLGTNNAQQNQGSSSLFGQNNQQPKSGGLFGNLGQSTNANANTSGGGLFGGLGQSNNNQQQSGGSLFGQSQQQPQQSNLGNSQLGSSLLQQPNALHASINNGSPYGNSDLFAGFSATSPSPGPIATPLIHAQQKARPKAIIPQHKLNPTASTRLTTPQRGPQGFGFSYSTYGTPGSAVSGAGSPLNRSLMLSNPNFNRSLNKSFSTSNLRHSYTAADTDSILRPGAFSTGRTSFGGGGSSLKKLTVQRGIDNRRDIFGRDTTDLFNNSTRKKVSFDTNGDRPETNGTATDDLQPTANNALVITEEPDSPTSADQPARRSSRLNGSASQPEMSQPGGSSVSRITKDRAGRKNFYGRDMKPGEYWSEPSFDELRKMSKDDLNRKFDFRVGRDGIGFIDFEKPDLRDVDLDKIMDNIVLFNVRQASAYGSHSKVPKPPVGQGLNVRSYIELDNSWPRAGAGQKPVFEKQGKQFEKHLRRLKRVENTQFTGYDKETGTWKFRVEHYTTYSCNFDSDDEDDTELSSNTKSPVAVHNGSPTSSQKRPHSSPRDISMMSPPNSEPEDADDTFADIVAKKRKINIPGGFEEQEVELDNDDYTMYGALATTEQPFLGERSVGSAVKSQQGATPPEDSADEGIMELDQSAMSDTSEYTPSVHPPGFFDSNRVTPSPVKRNPILKASQRFGGETPVKGNIDIDNDWTLNLQRTVSPKKRDRAELRANQGEIMKNFDTVHKKKEGIASGLDLMGNLFGTSTMQQKQGAKQSSQGKGFEWPYAKRAKITNDFANMDENDKAFYQSNKPEWGPDGTLVYTAPGSAPMLVDGTMINTKDSIVSEHRDVRFAKFTVLDDILPPIIQDQMDLVSVRVQDDGIPFAAIDKEFLFRTFAEHVLATTPASRQERRVWQLASVLFDDNLATLEAKGLHLDQFEEYEARVRKDALASFWQELAKEDVDRQIAGGSFTAEEQALLHLSAFDIANACSALMKGKDFHLATIVSQIGGDESMKEDIERQLEDWQNTNMLSEMTDSVRALYEILAGVVCTARGANNGGPENNAPPFNVSSRFDLDWRRSFGLRLWYRVGPTEHLVEAVVDYAKDVDRQRELVRPVPWYVGHGVPVQNPSDEDMLWGLLKTHAAIAYAEVDPSSADRSMLQGTLEEMFSPASFSGNPANARLSFQLILLLLARGHVPNQLDALPVSTMAAVDSLAETYAGSLEGAILDSASPKDTFLAAIFVALHVFSSGTRELLLKDLISRHAGLLADENVFNKLTKEYLIPASWLHIASATYACTVEDNRTKEVSHLLAAGRWEEAHSVLTHLVGPRAVIERDFDELRELMGGFMDLPDDAKAAGLERGKRPKDMITDWNLGGQVYFDYVHLLDIKTASLASGDKAHLMSVTEKLRKGVDGMAALQHKREGKTQASGETISMRAAMWEMSRVVADVMMKLPDRDGRGREKEKVLKMGVTEDVRLKVGKQLVWDWYKNVLGGSGGAVGAAAGETRTGRSRTRN</sequence>
<evidence type="ECO:0000256" key="5">
    <source>
        <dbReference type="ARBA" id="ARBA00022816"/>
    </source>
</evidence>
<dbReference type="InterPro" id="IPR037665">
    <property type="entry name" value="Nucleoporin_S59-like"/>
</dbReference>
<keyword evidence="13" id="KW-1185">Reference proteome</keyword>
<reference evidence="12" key="1">
    <citation type="journal article" date="2020" name="Stud. Mycol.">
        <title>101 Dothideomycetes genomes: a test case for predicting lifestyles and emergence of pathogens.</title>
        <authorList>
            <person name="Haridas S."/>
            <person name="Albert R."/>
            <person name="Binder M."/>
            <person name="Bloem J."/>
            <person name="Labutti K."/>
            <person name="Salamov A."/>
            <person name="Andreopoulos B."/>
            <person name="Baker S."/>
            <person name="Barry K."/>
            <person name="Bills G."/>
            <person name="Bluhm B."/>
            <person name="Cannon C."/>
            <person name="Castanera R."/>
            <person name="Culley D."/>
            <person name="Daum C."/>
            <person name="Ezra D."/>
            <person name="Gonzalez J."/>
            <person name="Henrissat B."/>
            <person name="Kuo A."/>
            <person name="Liang C."/>
            <person name="Lipzen A."/>
            <person name="Lutzoni F."/>
            <person name="Magnuson J."/>
            <person name="Mondo S."/>
            <person name="Nolan M."/>
            <person name="Ohm R."/>
            <person name="Pangilinan J."/>
            <person name="Park H.-J."/>
            <person name="Ramirez L."/>
            <person name="Alfaro M."/>
            <person name="Sun H."/>
            <person name="Tritt A."/>
            <person name="Yoshinaga Y."/>
            <person name="Zwiers L.-H."/>
            <person name="Turgeon B."/>
            <person name="Goodwin S."/>
            <person name="Spatafora J."/>
            <person name="Crous P."/>
            <person name="Grigoriev I."/>
        </authorList>
    </citation>
    <scope>NUCLEOTIDE SEQUENCE</scope>
    <source>
        <strain evidence="12">CBS 113979</strain>
    </source>
</reference>
<dbReference type="Pfam" id="PF12110">
    <property type="entry name" value="Nup96"/>
    <property type="match status" value="1"/>
</dbReference>
<dbReference type="EMBL" id="ML977138">
    <property type="protein sequence ID" value="KAF1991983.1"/>
    <property type="molecule type" value="Genomic_DNA"/>
</dbReference>
<keyword evidence="5" id="KW-0509">mRNA transport</keyword>
<feature type="compositionally biased region" description="Polar residues" evidence="10">
    <location>
        <begin position="531"/>
        <end position="552"/>
    </location>
</feature>
<evidence type="ECO:0000256" key="4">
    <source>
        <dbReference type="ARBA" id="ARBA00022813"/>
    </source>
</evidence>
<evidence type="ECO:0000256" key="1">
    <source>
        <dbReference type="ARBA" id="ARBA00004567"/>
    </source>
</evidence>
<dbReference type="PANTHER" id="PTHR23198:SF6">
    <property type="entry name" value="NUCLEAR PORE COMPLEX PROTEIN NUP98-NUP96"/>
    <property type="match status" value="1"/>
</dbReference>
<feature type="compositionally biased region" description="Gly residues" evidence="10">
    <location>
        <begin position="455"/>
        <end position="470"/>
    </location>
</feature>
<evidence type="ECO:0000313" key="13">
    <source>
        <dbReference type="Proteomes" id="UP000800041"/>
    </source>
</evidence>
<dbReference type="InterPro" id="IPR025574">
    <property type="entry name" value="Nucleoporin_FG_rpt"/>
</dbReference>
<name>A0A6G1HFM8_9PEZI</name>
<dbReference type="GO" id="GO:0006405">
    <property type="term" value="P:RNA export from nucleus"/>
    <property type="evidence" value="ECO:0007669"/>
    <property type="project" value="TreeGrafter"/>
</dbReference>
<feature type="compositionally biased region" description="Low complexity" evidence="10">
    <location>
        <begin position="281"/>
        <end position="291"/>
    </location>
</feature>
<dbReference type="GO" id="GO:0006606">
    <property type="term" value="P:protein import into nucleus"/>
    <property type="evidence" value="ECO:0007669"/>
    <property type="project" value="TreeGrafter"/>
</dbReference>
<keyword evidence="8" id="KW-0906">Nuclear pore complex</keyword>
<dbReference type="InterPro" id="IPR007230">
    <property type="entry name" value="Nup98_auto-Pept-S59_dom"/>
</dbReference>
<feature type="compositionally biased region" description="Low complexity" evidence="10">
    <location>
        <begin position="13"/>
        <end position="22"/>
    </location>
</feature>
<dbReference type="GO" id="GO:0003723">
    <property type="term" value="F:RNA binding"/>
    <property type="evidence" value="ECO:0007669"/>
    <property type="project" value="TreeGrafter"/>
</dbReference>
<feature type="region of interest" description="Disordered" evidence="10">
    <location>
        <begin position="798"/>
        <end position="880"/>
    </location>
</feature>
<evidence type="ECO:0000313" key="12">
    <source>
        <dbReference type="EMBL" id="KAF1991983.1"/>
    </source>
</evidence>
<dbReference type="GO" id="GO:0051028">
    <property type="term" value="P:mRNA transport"/>
    <property type="evidence" value="ECO:0007669"/>
    <property type="project" value="UniProtKB-KW"/>
</dbReference>
<dbReference type="Gene3D" id="1.25.40.690">
    <property type="match status" value="1"/>
</dbReference>
<evidence type="ECO:0000259" key="11">
    <source>
        <dbReference type="PROSITE" id="PS51434"/>
    </source>
</evidence>
<dbReference type="FunFam" id="1.10.10.2360:FF:000001">
    <property type="entry name" value="Nuclear pore complex protein Nup98-Nup96"/>
    <property type="match status" value="1"/>
</dbReference>
<dbReference type="OrthoDB" id="3797628at2759"/>
<dbReference type="Gene3D" id="1.10.10.2360">
    <property type="match status" value="1"/>
</dbReference>
<comment type="similarity">
    <text evidence="2">Belongs to the nucleoporin GLFG family.</text>
</comment>
<keyword evidence="9" id="KW-0539">Nucleus</keyword>
<dbReference type="SUPFAM" id="SSF82215">
    <property type="entry name" value="C-terminal autoproteolytic domain of nucleoporin nup98"/>
    <property type="match status" value="1"/>
</dbReference>
<feature type="region of interest" description="Disordered" evidence="10">
    <location>
        <begin position="345"/>
        <end position="613"/>
    </location>
</feature>
<dbReference type="Gene3D" id="3.30.1610.10">
    <property type="entry name" value="Peptidase S59, nucleoporin"/>
    <property type="match status" value="1"/>
</dbReference>
<feature type="region of interest" description="Disordered" evidence="10">
    <location>
        <begin position="1"/>
        <end position="29"/>
    </location>
</feature>
<comment type="subcellular location">
    <subcellularLocation>
        <location evidence="1">Nucleus</location>
        <location evidence="1">Nuclear pore complex</location>
    </subcellularLocation>
</comment>
<dbReference type="Pfam" id="PF13634">
    <property type="entry name" value="Nucleoporin_FG"/>
    <property type="match status" value="2"/>
</dbReference>
<accession>A0A6G1HFM8</accession>
<evidence type="ECO:0000256" key="3">
    <source>
        <dbReference type="ARBA" id="ARBA00022448"/>
    </source>
</evidence>
<dbReference type="GO" id="GO:0034398">
    <property type="term" value="P:telomere tethering at nuclear periphery"/>
    <property type="evidence" value="ECO:0007669"/>
    <property type="project" value="TreeGrafter"/>
</dbReference>
<feature type="compositionally biased region" description="Gly residues" evidence="10">
    <location>
        <begin position="1"/>
        <end position="12"/>
    </location>
</feature>
<dbReference type="GO" id="GO:0008139">
    <property type="term" value="F:nuclear localization sequence binding"/>
    <property type="evidence" value="ECO:0007669"/>
    <property type="project" value="TreeGrafter"/>
</dbReference>
<feature type="compositionally biased region" description="Polar residues" evidence="10">
    <location>
        <begin position="673"/>
        <end position="686"/>
    </location>
</feature>
<dbReference type="InterPro" id="IPR021967">
    <property type="entry name" value="Nup98_C"/>
</dbReference>
<feature type="compositionally biased region" description="Polar residues" evidence="10">
    <location>
        <begin position="848"/>
        <end position="868"/>
    </location>
</feature>
<gene>
    <name evidence="12" type="ORF">K402DRAFT_388546</name>
</gene>
<dbReference type="GO" id="GO:0044614">
    <property type="term" value="C:nuclear pore cytoplasmic filaments"/>
    <property type="evidence" value="ECO:0007669"/>
    <property type="project" value="TreeGrafter"/>
</dbReference>
<feature type="region of interest" description="Disordered" evidence="10">
    <location>
        <begin position="1167"/>
        <end position="1191"/>
    </location>
</feature>
<dbReference type="PROSITE" id="PS51434">
    <property type="entry name" value="NUP_C"/>
    <property type="match status" value="1"/>
</dbReference>
<feature type="compositionally biased region" description="Polar residues" evidence="10">
    <location>
        <begin position="811"/>
        <end position="827"/>
    </location>
</feature>
<dbReference type="Pfam" id="PF04096">
    <property type="entry name" value="Nucleoporin2"/>
    <property type="match status" value="1"/>
</dbReference>
<evidence type="ECO:0000256" key="2">
    <source>
        <dbReference type="ARBA" id="ARBA00008926"/>
    </source>
</evidence>
<dbReference type="PANTHER" id="PTHR23198">
    <property type="entry name" value="NUCLEOPORIN"/>
    <property type="match status" value="1"/>
</dbReference>
<dbReference type="Proteomes" id="UP000800041">
    <property type="component" value="Unassembled WGS sequence"/>
</dbReference>
<evidence type="ECO:0000256" key="7">
    <source>
        <dbReference type="ARBA" id="ARBA00023010"/>
    </source>
</evidence>
<feature type="region of interest" description="Disordered" evidence="10">
    <location>
        <begin position="662"/>
        <end position="691"/>
    </location>
</feature>
<evidence type="ECO:0000256" key="8">
    <source>
        <dbReference type="ARBA" id="ARBA00023132"/>
    </source>
</evidence>
<feature type="compositionally biased region" description="Low complexity" evidence="10">
    <location>
        <begin position="581"/>
        <end position="613"/>
    </location>
</feature>
<feature type="region of interest" description="Disordered" evidence="10">
    <location>
        <begin position="177"/>
        <end position="202"/>
    </location>
</feature>
<feature type="compositionally biased region" description="Basic and acidic residues" evidence="10">
    <location>
        <begin position="869"/>
        <end position="880"/>
    </location>
</feature>
<feature type="compositionally biased region" description="Low complexity" evidence="10">
    <location>
        <begin position="407"/>
        <end position="418"/>
    </location>
</feature>
<feature type="compositionally biased region" description="Gly residues" evidence="10">
    <location>
        <begin position="345"/>
        <end position="360"/>
    </location>
</feature>
<feature type="region of interest" description="Disordered" evidence="10">
    <location>
        <begin position="1039"/>
        <end position="1089"/>
    </location>
</feature>
<organism evidence="12 13">
    <name type="scientific">Aulographum hederae CBS 113979</name>
    <dbReference type="NCBI Taxonomy" id="1176131"/>
    <lineage>
        <taxon>Eukaryota</taxon>
        <taxon>Fungi</taxon>
        <taxon>Dikarya</taxon>
        <taxon>Ascomycota</taxon>
        <taxon>Pezizomycotina</taxon>
        <taxon>Dothideomycetes</taxon>
        <taxon>Pleosporomycetidae</taxon>
        <taxon>Aulographales</taxon>
        <taxon>Aulographaceae</taxon>
    </lineage>
</organism>
<evidence type="ECO:0000256" key="9">
    <source>
        <dbReference type="ARBA" id="ARBA00023242"/>
    </source>
</evidence>
<keyword evidence="3" id="KW-0813">Transport</keyword>
<dbReference type="GO" id="GO:0000973">
    <property type="term" value="P:post-transcriptional tethering of RNA polymerase II gene DNA at nuclear periphery"/>
    <property type="evidence" value="ECO:0007669"/>
    <property type="project" value="TreeGrafter"/>
</dbReference>
<evidence type="ECO:0000256" key="6">
    <source>
        <dbReference type="ARBA" id="ARBA00022927"/>
    </source>
</evidence>
<feature type="domain" description="Peptidase S59" evidence="11">
    <location>
        <begin position="886"/>
        <end position="1029"/>
    </location>
</feature>
<evidence type="ECO:0000256" key="10">
    <source>
        <dbReference type="SAM" id="MobiDB-lite"/>
    </source>
</evidence>
<keyword evidence="6" id="KW-0653">Protein transport</keyword>
<keyword evidence="7" id="KW-0811">Translocation</keyword>
<feature type="region of interest" description="Disordered" evidence="10">
    <location>
        <begin position="263"/>
        <end position="294"/>
    </location>
</feature>
<feature type="compositionally biased region" description="Gly residues" evidence="10">
    <location>
        <begin position="520"/>
        <end position="530"/>
    </location>
</feature>
<feature type="compositionally biased region" description="Gly residues" evidence="10">
    <location>
        <begin position="372"/>
        <end position="383"/>
    </location>
</feature>
<feature type="compositionally biased region" description="Polar residues" evidence="10">
    <location>
        <begin position="269"/>
        <end position="278"/>
    </location>
</feature>
<dbReference type="InterPro" id="IPR036903">
    <property type="entry name" value="Nup98_auto-Pept-S59_dom_sf"/>
</dbReference>
<feature type="compositionally biased region" description="Polar residues" evidence="10">
    <location>
        <begin position="560"/>
        <end position="570"/>
    </location>
</feature>
<feature type="compositionally biased region" description="Gly residues" evidence="10">
    <location>
        <begin position="571"/>
        <end position="580"/>
    </location>
</feature>
<dbReference type="GO" id="GO:0017056">
    <property type="term" value="F:structural constituent of nuclear pore"/>
    <property type="evidence" value="ECO:0007669"/>
    <property type="project" value="InterPro"/>
</dbReference>
<feature type="compositionally biased region" description="Low complexity" evidence="10">
    <location>
        <begin position="425"/>
        <end position="437"/>
    </location>
</feature>
<feature type="compositionally biased region" description="Polar residues" evidence="10">
    <location>
        <begin position="472"/>
        <end position="491"/>
    </location>
</feature>
<protein>
    <recommendedName>
        <fullName evidence="11">Peptidase S59 domain-containing protein</fullName>
    </recommendedName>
</protein>
<keyword evidence="4" id="KW-0068">Autocatalytic cleavage</keyword>